<feature type="DNA-binding region" description="Homeobox" evidence="9">
    <location>
        <begin position="198"/>
        <end position="257"/>
    </location>
</feature>
<dbReference type="InterPro" id="IPR042634">
    <property type="entry name" value="MOX-1/MOX-2"/>
</dbReference>
<dbReference type="SMART" id="SM00389">
    <property type="entry name" value="HOX"/>
    <property type="match status" value="1"/>
</dbReference>
<evidence type="ECO:0000256" key="9">
    <source>
        <dbReference type="PROSITE-ProRule" id="PRU00108"/>
    </source>
</evidence>
<feature type="compositionally biased region" description="Low complexity" evidence="11">
    <location>
        <begin position="129"/>
        <end position="140"/>
    </location>
</feature>
<dbReference type="InterPro" id="IPR020479">
    <property type="entry name" value="HD_metazoa"/>
</dbReference>
<feature type="compositionally biased region" description="Polar residues" evidence="11">
    <location>
        <begin position="176"/>
        <end position="188"/>
    </location>
</feature>
<keyword evidence="3" id="KW-0805">Transcription regulation</keyword>
<evidence type="ECO:0000256" key="8">
    <source>
        <dbReference type="ARBA" id="ARBA00023242"/>
    </source>
</evidence>
<feature type="region of interest" description="Disordered" evidence="11">
    <location>
        <begin position="277"/>
        <end position="343"/>
    </location>
</feature>
<keyword evidence="14" id="KW-1185">Reference proteome</keyword>
<evidence type="ECO:0000256" key="11">
    <source>
        <dbReference type="SAM" id="MobiDB-lite"/>
    </source>
</evidence>
<feature type="compositionally biased region" description="Polar residues" evidence="11">
    <location>
        <begin position="281"/>
        <end position="303"/>
    </location>
</feature>
<dbReference type="GO" id="GO:0000981">
    <property type="term" value="F:DNA-binding transcription factor activity, RNA polymerase II-specific"/>
    <property type="evidence" value="ECO:0007669"/>
    <property type="project" value="InterPro"/>
</dbReference>
<dbReference type="CDD" id="cd00086">
    <property type="entry name" value="homeodomain"/>
    <property type="match status" value="1"/>
</dbReference>
<dbReference type="Pfam" id="PF00046">
    <property type="entry name" value="Homeodomain"/>
    <property type="match status" value="1"/>
</dbReference>
<evidence type="ECO:0000256" key="10">
    <source>
        <dbReference type="RuleBase" id="RU000682"/>
    </source>
</evidence>
<dbReference type="InterPro" id="IPR009057">
    <property type="entry name" value="Homeodomain-like_sf"/>
</dbReference>
<keyword evidence="5 9" id="KW-0371">Homeobox</keyword>
<evidence type="ECO:0000256" key="2">
    <source>
        <dbReference type="ARBA" id="ARBA00022473"/>
    </source>
</evidence>
<dbReference type="PROSITE" id="PS50071">
    <property type="entry name" value="HOMEOBOX_2"/>
    <property type="match status" value="1"/>
</dbReference>
<evidence type="ECO:0000313" key="13">
    <source>
        <dbReference type="EMBL" id="KAJ8035854.1"/>
    </source>
</evidence>
<dbReference type="InterPro" id="IPR001356">
    <property type="entry name" value="HD"/>
</dbReference>
<dbReference type="SUPFAM" id="SSF46689">
    <property type="entry name" value="Homeodomain-like"/>
    <property type="match status" value="1"/>
</dbReference>
<dbReference type="PROSITE" id="PS00027">
    <property type="entry name" value="HOMEOBOX_1"/>
    <property type="match status" value="1"/>
</dbReference>
<dbReference type="GO" id="GO:0005634">
    <property type="term" value="C:nucleus"/>
    <property type="evidence" value="ECO:0007669"/>
    <property type="project" value="UniProtKB-SubCell"/>
</dbReference>
<accession>A0A9Q1C0D9</accession>
<dbReference type="OrthoDB" id="6159439at2759"/>
<dbReference type="AlphaFoldDB" id="A0A9Q1C0D9"/>
<evidence type="ECO:0000256" key="3">
    <source>
        <dbReference type="ARBA" id="ARBA00023015"/>
    </source>
</evidence>
<keyword evidence="4 9" id="KW-0238">DNA-binding</keyword>
<dbReference type="PANTHER" id="PTHR24328:SF7">
    <property type="entry name" value="BUTTONLESS"/>
    <property type="match status" value="1"/>
</dbReference>
<dbReference type="GO" id="GO:0045944">
    <property type="term" value="P:positive regulation of transcription by RNA polymerase II"/>
    <property type="evidence" value="ECO:0007669"/>
    <property type="project" value="InterPro"/>
</dbReference>
<keyword evidence="2" id="KW-0217">Developmental protein</keyword>
<proteinExistence type="predicted"/>
<keyword evidence="8 9" id="KW-0539">Nucleus</keyword>
<dbReference type="InterPro" id="IPR017970">
    <property type="entry name" value="Homeobox_CS"/>
</dbReference>
<comment type="caution">
    <text evidence="13">The sequence shown here is derived from an EMBL/GenBank/DDBJ whole genome shotgun (WGS) entry which is preliminary data.</text>
</comment>
<feature type="region of interest" description="Disordered" evidence="11">
    <location>
        <begin position="168"/>
        <end position="201"/>
    </location>
</feature>
<evidence type="ECO:0000256" key="7">
    <source>
        <dbReference type="ARBA" id="ARBA00023163"/>
    </source>
</evidence>
<dbReference type="PRINTS" id="PR00024">
    <property type="entry name" value="HOMEOBOX"/>
</dbReference>
<evidence type="ECO:0000256" key="5">
    <source>
        <dbReference type="ARBA" id="ARBA00023155"/>
    </source>
</evidence>
<feature type="region of interest" description="Disordered" evidence="11">
    <location>
        <begin position="121"/>
        <end position="151"/>
    </location>
</feature>
<evidence type="ECO:0000256" key="6">
    <source>
        <dbReference type="ARBA" id="ARBA00023159"/>
    </source>
</evidence>
<feature type="domain" description="Homeobox" evidence="12">
    <location>
        <begin position="196"/>
        <end position="256"/>
    </location>
</feature>
<organism evidence="13 14">
    <name type="scientific">Holothuria leucospilota</name>
    <name type="common">Black long sea cucumber</name>
    <name type="synonym">Mertensiothuria leucospilota</name>
    <dbReference type="NCBI Taxonomy" id="206669"/>
    <lineage>
        <taxon>Eukaryota</taxon>
        <taxon>Metazoa</taxon>
        <taxon>Echinodermata</taxon>
        <taxon>Eleutherozoa</taxon>
        <taxon>Echinozoa</taxon>
        <taxon>Holothuroidea</taxon>
        <taxon>Aspidochirotacea</taxon>
        <taxon>Aspidochirotida</taxon>
        <taxon>Holothuriidae</taxon>
        <taxon>Holothuria</taxon>
    </lineage>
</organism>
<keyword evidence="6" id="KW-0010">Activator</keyword>
<protein>
    <submittedName>
        <fullName evidence="13">Homeobox protein MOX-2</fullName>
    </submittedName>
</protein>
<comment type="subcellular location">
    <subcellularLocation>
        <location evidence="1 9 10">Nucleus</location>
    </subcellularLocation>
</comment>
<sequence>MFGTTMEHSLYGSSGGTSAVLHHYPATIPSASQHPSYQRSLSSPGTVPIATMHYPSSTHHHHHGQTPSAHQYQDWPSVSPSYRNSHPNSYATTSPYYRFCSTQIHTPGSFFDTGHGFVDSSMRTREDSTGGSPHGSLSSSPEVGPLHGTQASDVSTDLANAERHRLGSAIEDQSEDSNTSAKSPTDQTGFKLDLNAKPRKERTAFTKDQIRELENEFAHHNYLTRLRRYEIAVTLNLTERQVKVWFQNRRMKWKRCKGAREKELAEKRLQAMEAKLGLPPGTSNALNVNNTLPGNLANATNDSENPDSKGMGKGRSMSNGSADSFDCESDNTPPGSPQFHDDI</sequence>
<evidence type="ECO:0000259" key="12">
    <source>
        <dbReference type="PROSITE" id="PS50071"/>
    </source>
</evidence>
<gene>
    <name evidence="13" type="ORF">HOLleu_19661</name>
</gene>
<feature type="region of interest" description="Disordered" evidence="11">
    <location>
        <begin position="30"/>
        <end position="86"/>
    </location>
</feature>
<dbReference type="Proteomes" id="UP001152320">
    <property type="component" value="Chromosome 9"/>
</dbReference>
<reference evidence="13" key="1">
    <citation type="submission" date="2021-10" db="EMBL/GenBank/DDBJ databases">
        <title>Tropical sea cucumber genome reveals ecological adaptation and Cuvierian tubules defense mechanism.</title>
        <authorList>
            <person name="Chen T."/>
        </authorList>
    </citation>
    <scope>NUCLEOTIDE SEQUENCE</scope>
    <source>
        <strain evidence="13">Nanhai2018</strain>
        <tissue evidence="13">Muscle</tissue>
    </source>
</reference>
<dbReference type="GO" id="GO:0000978">
    <property type="term" value="F:RNA polymerase II cis-regulatory region sequence-specific DNA binding"/>
    <property type="evidence" value="ECO:0007669"/>
    <property type="project" value="TreeGrafter"/>
</dbReference>
<evidence type="ECO:0000313" key="14">
    <source>
        <dbReference type="Proteomes" id="UP001152320"/>
    </source>
</evidence>
<feature type="compositionally biased region" description="Polar residues" evidence="11">
    <location>
        <begin position="65"/>
        <end position="86"/>
    </location>
</feature>
<evidence type="ECO:0000256" key="4">
    <source>
        <dbReference type="ARBA" id="ARBA00023125"/>
    </source>
</evidence>
<dbReference type="PANTHER" id="PTHR24328">
    <property type="entry name" value="HOMEOBOX PROTEIN MOX"/>
    <property type="match status" value="1"/>
</dbReference>
<name>A0A9Q1C0D9_HOLLE</name>
<dbReference type="Gene3D" id="1.10.10.60">
    <property type="entry name" value="Homeodomain-like"/>
    <property type="match status" value="1"/>
</dbReference>
<feature type="compositionally biased region" description="Polar residues" evidence="11">
    <location>
        <begin position="30"/>
        <end position="45"/>
    </location>
</feature>
<keyword evidence="7" id="KW-0804">Transcription</keyword>
<dbReference type="EMBL" id="JAIZAY010000009">
    <property type="protein sequence ID" value="KAJ8035854.1"/>
    <property type="molecule type" value="Genomic_DNA"/>
</dbReference>
<evidence type="ECO:0000256" key="1">
    <source>
        <dbReference type="ARBA" id="ARBA00004123"/>
    </source>
</evidence>